<gene>
    <name evidence="14" type="ORF">VK70_19855</name>
</gene>
<keyword evidence="11 12" id="KW-0472">Membrane</keyword>
<feature type="transmembrane region" description="Helical" evidence="12">
    <location>
        <begin position="95"/>
        <end position="113"/>
    </location>
</feature>
<evidence type="ECO:0000313" key="14">
    <source>
        <dbReference type="EMBL" id="AKG36508.1"/>
    </source>
</evidence>
<evidence type="ECO:0000256" key="5">
    <source>
        <dbReference type="ARBA" id="ARBA00022519"/>
    </source>
</evidence>
<keyword evidence="6" id="KW-0441">Lipid A biosynthesis</keyword>
<comment type="similarity">
    <text evidence="2">Belongs to the EamA transporter family.</text>
</comment>
<feature type="transmembrane region" description="Helical" evidence="12">
    <location>
        <begin position="69"/>
        <end position="89"/>
    </location>
</feature>
<dbReference type="AlphaFoldDB" id="A0A0F7FCN6"/>
<dbReference type="PATRIC" id="fig|1333534.5.peg.4352"/>
<proteinExistence type="inferred from homology"/>
<dbReference type="Proteomes" id="UP000034189">
    <property type="component" value="Chromosome"/>
</dbReference>
<dbReference type="EMBL" id="CP011114">
    <property type="protein sequence ID" value="AKG36508.1"/>
    <property type="molecule type" value="Genomic_DNA"/>
</dbReference>
<keyword evidence="3" id="KW-1003">Cell membrane</keyword>
<evidence type="ECO:0000256" key="11">
    <source>
        <dbReference type="ARBA" id="ARBA00023136"/>
    </source>
</evidence>
<dbReference type="HOGENOM" id="CLU_131462_0_0_9"/>
<organism evidence="14 15">
    <name type="scientific">Paenibacillus durus ATCC 35681</name>
    <dbReference type="NCBI Taxonomy" id="1333534"/>
    <lineage>
        <taxon>Bacteria</taxon>
        <taxon>Bacillati</taxon>
        <taxon>Bacillota</taxon>
        <taxon>Bacilli</taxon>
        <taxon>Bacillales</taxon>
        <taxon>Paenibacillaceae</taxon>
        <taxon>Paenibacillus</taxon>
    </lineage>
</organism>
<keyword evidence="8" id="KW-0448">Lipopolysaccharide biosynthesis</keyword>
<reference evidence="14 15" key="2">
    <citation type="journal article" date="2016" name="Genome Announc.">
        <title>Genome Sequence of a Gram-Positive Diazotroph, Paenibacillus durus Type Strain ATCC 35681.</title>
        <authorList>
            <person name="Halim M.A."/>
            <person name="Rahman A.Y."/>
            <person name="Sim K.S."/>
            <person name="Yam H.C."/>
            <person name="Rahim A.A."/>
            <person name="Ghazali A.H."/>
            <person name="Najimudin N."/>
        </authorList>
    </citation>
    <scope>NUCLEOTIDE SEQUENCE [LARGE SCALE GENOMIC DNA]</scope>
    <source>
        <strain evidence="14 15">ATCC 35681</strain>
    </source>
</reference>
<reference evidence="14 15" key="1">
    <citation type="submission" date="2015-03" db="EMBL/GenBank/DDBJ databases">
        <authorList>
            <person name="Abdul Halim M."/>
        </authorList>
    </citation>
    <scope>NUCLEOTIDE SEQUENCE [LARGE SCALE GENOMIC DNA]</scope>
    <source>
        <strain evidence="14 15">ATCC 35681</strain>
    </source>
</reference>
<dbReference type="RefSeq" id="WP_025699239.1">
    <property type="nucleotide sequence ID" value="NZ_ASQQ01000659.1"/>
</dbReference>
<evidence type="ECO:0000256" key="9">
    <source>
        <dbReference type="ARBA" id="ARBA00022989"/>
    </source>
</evidence>
<dbReference type="PANTHER" id="PTHR30561">
    <property type="entry name" value="SMR FAMILY PROTON-DEPENDENT DRUG EFFLUX TRANSPORTER SUGE"/>
    <property type="match status" value="1"/>
</dbReference>
<feature type="domain" description="EamA" evidence="13">
    <location>
        <begin position="13"/>
        <end position="112"/>
    </location>
</feature>
<evidence type="ECO:0000256" key="6">
    <source>
        <dbReference type="ARBA" id="ARBA00022556"/>
    </source>
</evidence>
<evidence type="ECO:0000256" key="10">
    <source>
        <dbReference type="ARBA" id="ARBA00023098"/>
    </source>
</evidence>
<evidence type="ECO:0000256" key="8">
    <source>
        <dbReference type="ARBA" id="ARBA00022985"/>
    </source>
</evidence>
<keyword evidence="4" id="KW-0444">Lipid biosynthesis</keyword>
<evidence type="ECO:0000313" key="15">
    <source>
        <dbReference type="Proteomes" id="UP000034189"/>
    </source>
</evidence>
<name>A0A0F7FCN6_PAEDU</name>
<evidence type="ECO:0000256" key="7">
    <source>
        <dbReference type="ARBA" id="ARBA00022692"/>
    </source>
</evidence>
<dbReference type="InterPro" id="IPR000390">
    <property type="entry name" value="Small_drug/metabolite_transptr"/>
</dbReference>
<protein>
    <submittedName>
        <fullName evidence="14">Membrane protein</fullName>
    </submittedName>
</protein>
<keyword evidence="9 12" id="KW-1133">Transmembrane helix</keyword>
<comment type="subcellular location">
    <subcellularLocation>
        <location evidence="1">Cell membrane</location>
        <topology evidence="1">Multi-pass membrane protein</topology>
    </subcellularLocation>
</comment>
<dbReference type="Pfam" id="PF00892">
    <property type="entry name" value="EamA"/>
    <property type="match status" value="1"/>
</dbReference>
<dbReference type="OrthoDB" id="513492at2"/>
<dbReference type="PANTHER" id="PTHR30561:SF9">
    <property type="entry name" value="4-AMINO-4-DEOXY-L-ARABINOSE-PHOSPHOUNDECAPRENOL FLIPPASE SUBUNIT ARNF-RELATED"/>
    <property type="match status" value="1"/>
</dbReference>
<dbReference type="GO" id="GO:0009103">
    <property type="term" value="P:lipopolysaccharide biosynthetic process"/>
    <property type="evidence" value="ECO:0007669"/>
    <property type="project" value="UniProtKB-KW"/>
</dbReference>
<evidence type="ECO:0000256" key="3">
    <source>
        <dbReference type="ARBA" id="ARBA00022475"/>
    </source>
</evidence>
<evidence type="ECO:0000256" key="12">
    <source>
        <dbReference type="SAM" id="Phobius"/>
    </source>
</evidence>
<dbReference type="Gene3D" id="1.10.3730.20">
    <property type="match status" value="1"/>
</dbReference>
<accession>A0A0F7FCN6</accession>
<evidence type="ECO:0000259" key="13">
    <source>
        <dbReference type="Pfam" id="PF00892"/>
    </source>
</evidence>
<keyword evidence="10" id="KW-0443">Lipid metabolism</keyword>
<dbReference type="GO" id="GO:0022857">
    <property type="term" value="F:transmembrane transporter activity"/>
    <property type="evidence" value="ECO:0007669"/>
    <property type="project" value="InterPro"/>
</dbReference>
<dbReference type="InterPro" id="IPR037185">
    <property type="entry name" value="EmrE-like"/>
</dbReference>
<dbReference type="GO" id="GO:0005886">
    <property type="term" value="C:plasma membrane"/>
    <property type="evidence" value="ECO:0007669"/>
    <property type="project" value="UniProtKB-SubCell"/>
</dbReference>
<sequence>MNIVYLTLNVLMLVSGQVLFKIGLEKLGGVNLNNAWKAIFNTYIIFGLLLYVLATLVWFVVLSRVPLSIAYPIQSIAYVLGILAAFILFNEPISFMKWMGMIIIVIGVYIISIY</sequence>
<evidence type="ECO:0000256" key="2">
    <source>
        <dbReference type="ARBA" id="ARBA00007362"/>
    </source>
</evidence>
<evidence type="ECO:0000256" key="4">
    <source>
        <dbReference type="ARBA" id="ARBA00022516"/>
    </source>
</evidence>
<dbReference type="InterPro" id="IPR000620">
    <property type="entry name" value="EamA_dom"/>
</dbReference>
<dbReference type="SUPFAM" id="SSF103481">
    <property type="entry name" value="Multidrug resistance efflux transporter EmrE"/>
    <property type="match status" value="1"/>
</dbReference>
<evidence type="ECO:0000256" key="1">
    <source>
        <dbReference type="ARBA" id="ARBA00004651"/>
    </source>
</evidence>
<keyword evidence="7 12" id="KW-0812">Transmembrane</keyword>
<feature type="transmembrane region" description="Helical" evidence="12">
    <location>
        <begin position="40"/>
        <end position="62"/>
    </location>
</feature>
<keyword evidence="5" id="KW-0997">Cell inner membrane</keyword>